<sequence>MSAYWVETVTELRFPEEIKAKCEFSLTHWKYDHFWVEDDSTLPANWNELSNDDKYDFLNNNGYWDSGAFDISAKQQKWLAKHDEFAGMHDEVVIKLDTRERE</sequence>
<evidence type="ECO:0000313" key="1">
    <source>
        <dbReference type="EMBL" id="CAB4155823.1"/>
    </source>
</evidence>
<dbReference type="EMBL" id="LR796639">
    <property type="protein sequence ID" value="CAB4155823.1"/>
    <property type="molecule type" value="Genomic_DNA"/>
</dbReference>
<name>A0A6J5NA73_9CAUD</name>
<proteinExistence type="predicted"/>
<protein>
    <submittedName>
        <fullName evidence="1">Uncharacterized protein</fullName>
    </submittedName>
</protein>
<reference evidence="1" key="1">
    <citation type="submission" date="2020-04" db="EMBL/GenBank/DDBJ databases">
        <authorList>
            <person name="Chiriac C."/>
            <person name="Salcher M."/>
            <person name="Ghai R."/>
            <person name="Kavagutti S V."/>
        </authorList>
    </citation>
    <scope>NUCLEOTIDE SEQUENCE</scope>
</reference>
<gene>
    <name evidence="1" type="ORF">UFOVP658_28</name>
</gene>
<organism evidence="1">
    <name type="scientific">uncultured Caudovirales phage</name>
    <dbReference type="NCBI Taxonomy" id="2100421"/>
    <lineage>
        <taxon>Viruses</taxon>
        <taxon>Duplodnaviria</taxon>
        <taxon>Heunggongvirae</taxon>
        <taxon>Uroviricota</taxon>
        <taxon>Caudoviricetes</taxon>
        <taxon>Peduoviridae</taxon>
        <taxon>Maltschvirus</taxon>
        <taxon>Maltschvirus maltsch</taxon>
    </lineage>
</organism>
<accession>A0A6J5NA73</accession>